<reference evidence="9 11" key="1">
    <citation type="journal article" date="2007" name="Proc. Natl. Acad. Sci. U.S.A.">
        <title>Nucleomorph genome of Hemiselmis andersenii reveals complete intron loss and compaction as a driver of protein structure and function.</title>
        <authorList>
            <person name="Lane C.E."/>
            <person name="van den Heuvel K."/>
            <person name="Kozera C."/>
            <person name="Curtis B.A."/>
            <person name="Parsons B.J."/>
            <person name="Bowman S."/>
            <person name="Archibald J.M."/>
        </authorList>
    </citation>
    <scope>NUCLEOTIDE SEQUENCE [LARGE SCALE GENOMIC DNA]</scope>
    <source>
        <strain evidence="9 11">CCMP644</strain>
    </source>
</reference>
<proteinExistence type="inferred from homology"/>
<dbReference type="InterPro" id="IPR000286">
    <property type="entry name" value="HDACs"/>
</dbReference>
<organism evidence="9 11">
    <name type="scientific">Hemiselmis andersenii</name>
    <name type="common">Cryptophyte alga</name>
    <dbReference type="NCBI Taxonomy" id="464988"/>
    <lineage>
        <taxon>Eukaryota</taxon>
        <taxon>Cryptophyceae</taxon>
        <taxon>Cryptomonadales</taxon>
        <taxon>Hemiselmidaceae</taxon>
        <taxon>Hemiselmis</taxon>
    </lineage>
</organism>
<dbReference type="Proteomes" id="UP000243127">
    <property type="component" value="Nucleomorph 3"/>
</dbReference>
<dbReference type="Gene3D" id="3.40.800.20">
    <property type="entry name" value="Histone deacetylase domain"/>
    <property type="match status" value="1"/>
</dbReference>
<evidence type="ECO:0000256" key="7">
    <source>
        <dbReference type="PIRSR" id="PIRSR037913-3"/>
    </source>
</evidence>
<keyword evidence="2 4" id="KW-0378">Hydrolase</keyword>
<reference evidence="10" key="2">
    <citation type="submission" date="2021-01" db="EMBL/GenBank/DDBJ databases">
        <authorList>
            <person name="Corre E."/>
            <person name="Pelletier E."/>
            <person name="Niang G."/>
            <person name="Scheremetjew M."/>
            <person name="Finn R."/>
            <person name="Kale V."/>
            <person name="Holt S."/>
            <person name="Cochrane G."/>
            <person name="Meng A."/>
            <person name="Brown T."/>
            <person name="Cohen L."/>
        </authorList>
    </citation>
    <scope>NUCLEOTIDE SEQUENCE</scope>
    <source>
        <strain evidence="10">CCMP644</strain>
    </source>
</reference>
<evidence type="ECO:0000259" key="8">
    <source>
        <dbReference type="Pfam" id="PF00850"/>
    </source>
</evidence>
<evidence type="ECO:0000256" key="6">
    <source>
        <dbReference type="PIRSR" id="PIRSR037913-2"/>
    </source>
</evidence>
<keyword evidence="4" id="KW-0805">Transcription regulation</keyword>
<dbReference type="GeneID" id="5739509"/>
<comment type="similarity">
    <text evidence="4">Belongs to the histone deacetylase family. HD Type 1 subfamily.</text>
</comment>
<dbReference type="InterPro" id="IPR023801">
    <property type="entry name" value="His_deacetylse_dom"/>
</dbReference>
<dbReference type="CDD" id="cd09991">
    <property type="entry name" value="HDAC_classI"/>
    <property type="match status" value="1"/>
</dbReference>
<dbReference type="PRINTS" id="PR01271">
    <property type="entry name" value="HISDACETLASE"/>
</dbReference>
<dbReference type="AlphaFoldDB" id="A9BLD3"/>
<dbReference type="PANTHER" id="PTHR10625:SF10">
    <property type="entry name" value="HISTONE DEACETYLASE HDAC1"/>
    <property type="match status" value="1"/>
</dbReference>
<dbReference type="InterPro" id="IPR003084">
    <property type="entry name" value="HDAC_I/II"/>
</dbReference>
<dbReference type="GO" id="GO:0000118">
    <property type="term" value="C:histone deacetylase complex"/>
    <property type="evidence" value="ECO:0007669"/>
    <property type="project" value="UniProtKB-ARBA"/>
</dbReference>
<comment type="catalytic activity">
    <reaction evidence="4">
        <text>N(6)-acetyl-L-lysyl-[histone] + H2O = L-lysyl-[histone] + acetate</text>
        <dbReference type="Rhea" id="RHEA:58196"/>
        <dbReference type="Rhea" id="RHEA-COMP:9845"/>
        <dbReference type="Rhea" id="RHEA-COMP:11338"/>
        <dbReference type="ChEBI" id="CHEBI:15377"/>
        <dbReference type="ChEBI" id="CHEBI:29969"/>
        <dbReference type="ChEBI" id="CHEBI:30089"/>
        <dbReference type="ChEBI" id="CHEBI:61930"/>
        <dbReference type="EC" id="3.5.1.98"/>
    </reaction>
</comment>
<dbReference type="GO" id="GO:0141221">
    <property type="term" value="F:histone deacetylase activity, hydrolytic mechanism"/>
    <property type="evidence" value="ECO:0007669"/>
    <property type="project" value="UniProtKB-EC"/>
</dbReference>
<dbReference type="GO" id="GO:0046872">
    <property type="term" value="F:metal ion binding"/>
    <property type="evidence" value="ECO:0007669"/>
    <property type="project" value="UniProtKB-KW"/>
</dbReference>
<dbReference type="GO" id="GO:0040029">
    <property type="term" value="P:epigenetic regulation of gene expression"/>
    <property type="evidence" value="ECO:0007669"/>
    <property type="project" value="TreeGrafter"/>
</dbReference>
<dbReference type="PRINTS" id="PR01270">
    <property type="entry name" value="HDASUPER"/>
</dbReference>
<evidence type="ECO:0000313" key="9">
    <source>
        <dbReference type="EMBL" id="ABW98316.1"/>
    </source>
</evidence>
<keyword evidence="9" id="KW-0542">Nucleomorph</keyword>
<feature type="binding site" evidence="7">
    <location>
        <position position="263"/>
    </location>
    <ligand>
        <name>a divalent metal cation</name>
        <dbReference type="ChEBI" id="CHEBI:60240"/>
    </ligand>
</feature>
<evidence type="ECO:0000313" key="10">
    <source>
        <dbReference type="EMBL" id="CAD8980654.1"/>
    </source>
</evidence>
<dbReference type="PANTHER" id="PTHR10625">
    <property type="entry name" value="HISTONE DEACETYLASE HDAC1-RELATED"/>
    <property type="match status" value="1"/>
</dbReference>
<dbReference type="RefSeq" id="XP_001712641.1">
    <property type="nucleotide sequence ID" value="XM_001712589.1"/>
</dbReference>
<protein>
    <recommendedName>
        <fullName evidence="1 4">Histone deacetylase</fullName>
        <ecNumber evidence="1 4">3.5.1.98</ecNumber>
    </recommendedName>
</protein>
<keyword evidence="4" id="KW-0804">Transcription</keyword>
<evidence type="ECO:0000256" key="5">
    <source>
        <dbReference type="PIRSR" id="PIRSR037913-1"/>
    </source>
</evidence>
<evidence type="ECO:0000256" key="4">
    <source>
        <dbReference type="PIRNR" id="PIRNR037913"/>
    </source>
</evidence>
<dbReference type="InterPro" id="IPR037138">
    <property type="entry name" value="His_deacetylse_dom_sf"/>
</dbReference>
<name>A9BLD3_HEMAN</name>
<feature type="domain" description="Histone deacetylase" evidence="8">
    <location>
        <begin position="23"/>
        <end position="316"/>
    </location>
</feature>
<evidence type="ECO:0000313" key="11">
    <source>
        <dbReference type="Proteomes" id="UP000243127"/>
    </source>
</evidence>
<feature type="binding site" evidence="6">
    <location>
        <position position="302"/>
    </location>
    <ligand>
        <name>substrate</name>
    </ligand>
</feature>
<accession>A9BLD3</accession>
<evidence type="ECO:0000256" key="2">
    <source>
        <dbReference type="ARBA" id="ARBA00022801"/>
    </source>
</evidence>
<dbReference type="EMBL" id="CP000883">
    <property type="protein sequence ID" value="ABW98316.1"/>
    <property type="molecule type" value="Genomic_DNA"/>
</dbReference>
<dbReference type="EC" id="3.5.1.98" evidence="1 4"/>
<feature type="binding site" evidence="7">
    <location>
        <position position="176"/>
    </location>
    <ligand>
        <name>a divalent metal cation</name>
        <dbReference type="ChEBI" id="CHEBI:60240"/>
    </ligand>
</feature>
<evidence type="ECO:0000256" key="1">
    <source>
        <dbReference type="ARBA" id="ARBA00012111"/>
    </source>
</evidence>
<feature type="active site" description="Proton acceptor" evidence="5">
    <location>
        <position position="139"/>
    </location>
</feature>
<feature type="binding site" evidence="7">
    <location>
        <position position="174"/>
    </location>
    <ligand>
        <name>a divalent metal cation</name>
        <dbReference type="ChEBI" id="CHEBI:60240"/>
    </ligand>
</feature>
<keyword evidence="7" id="KW-0479">Metal-binding</keyword>
<dbReference type="PIRSF" id="PIRSF037913">
    <property type="entry name" value="His_deacetylse_1"/>
    <property type="match status" value="1"/>
</dbReference>
<feature type="binding site" evidence="6">
    <location>
        <position position="147"/>
    </location>
    <ligand>
        <name>substrate</name>
    </ligand>
</feature>
<keyword evidence="3 4" id="KW-0156">Chromatin regulator</keyword>
<feature type="binding site" evidence="6">
    <location>
        <position position="97"/>
    </location>
    <ligand>
        <name>substrate</name>
    </ligand>
</feature>
<geneLocation type="nucleomorph" evidence="9"/>
<sequence length="377" mass="43705">MKSFFPTYSCDFTIGDYFYGTQHPMKPFRLTMLQDLIWSYGLQNFLNLKYHRKTEKKKFLNFHSANFFEKITPEKIFQNKKFFKKVENFYQRKIFEDCPIFNGILEYCQKYTGSSLSATEELVKKNTFVSINWSGGLHHSKADAPSGFCYTNDIVLSILELLRIFSRVLYIDIDVHHGDGVEEAFYLSNRVFTLSFHNYQPFFFPETGNILDKGLGPGENFSANVNLKPGLSDKSFEFIFNPLVDEIIKKYKPKVIVLQCGADSLSGDHIGVFNLSLKGHATCIKFLKGKNIPLLVLGGGGYTIPNVVRCWTYETSLLVRKEISFSLPFNNFWEYFYPTNSLTFNISDNKDRNSKKELQILKKKIFQNISCFKNFKN</sequence>
<evidence type="ECO:0000256" key="3">
    <source>
        <dbReference type="ARBA" id="ARBA00022853"/>
    </source>
</evidence>
<dbReference type="Pfam" id="PF00850">
    <property type="entry name" value="Hist_deacetyl"/>
    <property type="match status" value="1"/>
</dbReference>
<comment type="subcellular location">
    <subcellularLocation>
        <location evidence="4">Nucleus</location>
    </subcellularLocation>
</comment>
<keyword evidence="4" id="KW-0539">Nucleus</keyword>
<dbReference type="SUPFAM" id="SSF52768">
    <property type="entry name" value="Arginase/deacetylase"/>
    <property type="match status" value="1"/>
</dbReference>
<gene>
    <name evidence="9" type="ORF">HAN_3g515</name>
    <name evidence="10" type="ORF">HAND00432_LOCUS31664</name>
</gene>
<dbReference type="EMBL" id="HBFX01052536">
    <property type="protein sequence ID" value="CAD8980654.1"/>
    <property type="molecule type" value="Transcribed_RNA"/>
</dbReference>
<dbReference type="InterPro" id="IPR023696">
    <property type="entry name" value="Ureohydrolase_dom_sf"/>
</dbReference>